<name>A0A135I816_9GAMM</name>
<dbReference type="InterPro" id="IPR036249">
    <property type="entry name" value="Thioredoxin-like_sf"/>
</dbReference>
<reference evidence="8 9" key="1">
    <citation type="submission" date="2015-11" db="EMBL/GenBank/DDBJ databases">
        <title>Genomic Taxonomy of the Vibrionaceae.</title>
        <authorList>
            <person name="Gomez-Gil B."/>
            <person name="Enciso-Ibarra J."/>
        </authorList>
    </citation>
    <scope>NUCLEOTIDE SEQUENCE [LARGE SCALE GENOMIC DNA]</scope>
    <source>
        <strain evidence="8 9">CAIM 912</strain>
    </source>
</reference>
<keyword evidence="2 6" id="KW-0049">Antioxidant</keyword>
<dbReference type="EMBL" id="LNTY01000034">
    <property type="protein sequence ID" value="KXF81601.1"/>
    <property type="molecule type" value="Genomic_DNA"/>
</dbReference>
<dbReference type="PANTHER" id="PTHR43110">
    <property type="entry name" value="THIOL PEROXIDASE"/>
    <property type="match status" value="1"/>
</dbReference>
<comment type="caution">
    <text evidence="8">The sequence shown here is derived from an EMBL/GenBank/DDBJ whole genome shotgun (WGS) entry which is preliminary data.</text>
</comment>
<dbReference type="PANTHER" id="PTHR43110:SF1">
    <property type="entry name" value="THIOL PEROXIDASE"/>
    <property type="match status" value="1"/>
</dbReference>
<sequence length="165" mass="17510">MSAVTFFGNPVSIAGSLPTAGQMAPNFTLCTADLSDVTLADFKGKKLVLNIFPSIDTPVCATSVKTFNEVAANKENTVVLCVSADLPFATKRFCSTENIHNVQTASLFRAPDFAKNYGVAITDGPLEGLASRAVVVLNEDGIVIYSELVKEITEEPSYDAALSLL</sequence>
<organism evidence="8 9">
    <name type="scientific">Enterovibrio coralii</name>
    <dbReference type="NCBI Taxonomy" id="294935"/>
    <lineage>
        <taxon>Bacteria</taxon>
        <taxon>Pseudomonadati</taxon>
        <taxon>Pseudomonadota</taxon>
        <taxon>Gammaproteobacteria</taxon>
        <taxon>Vibrionales</taxon>
        <taxon>Vibrionaceae</taxon>
        <taxon>Enterovibrio</taxon>
    </lineage>
</organism>
<feature type="active site" description="Cysteine sulfenic acid (-SOH) intermediate" evidence="6">
    <location>
        <position position="60"/>
    </location>
</feature>
<evidence type="ECO:0000259" key="7">
    <source>
        <dbReference type="PROSITE" id="PS51352"/>
    </source>
</evidence>
<comment type="catalytic activity">
    <reaction evidence="6">
        <text>a hydroperoxide + [thioredoxin]-dithiol = an alcohol + [thioredoxin]-disulfide + H2O</text>
        <dbReference type="Rhea" id="RHEA:62620"/>
        <dbReference type="Rhea" id="RHEA-COMP:10698"/>
        <dbReference type="Rhea" id="RHEA-COMP:10700"/>
        <dbReference type="ChEBI" id="CHEBI:15377"/>
        <dbReference type="ChEBI" id="CHEBI:29950"/>
        <dbReference type="ChEBI" id="CHEBI:30879"/>
        <dbReference type="ChEBI" id="CHEBI:35924"/>
        <dbReference type="ChEBI" id="CHEBI:50058"/>
        <dbReference type="EC" id="1.11.1.24"/>
    </reaction>
</comment>
<dbReference type="GO" id="GO:0008379">
    <property type="term" value="F:thioredoxin peroxidase activity"/>
    <property type="evidence" value="ECO:0007669"/>
    <property type="project" value="UniProtKB-UniRule"/>
</dbReference>
<dbReference type="InterPro" id="IPR050455">
    <property type="entry name" value="Tpx_Peroxidase_subfamily"/>
</dbReference>
<dbReference type="SUPFAM" id="SSF52833">
    <property type="entry name" value="Thioredoxin-like"/>
    <property type="match status" value="1"/>
</dbReference>
<evidence type="ECO:0000256" key="4">
    <source>
        <dbReference type="ARBA" id="ARBA00023157"/>
    </source>
</evidence>
<dbReference type="EC" id="1.11.1.24" evidence="6"/>
<comment type="similarity">
    <text evidence="6">Belongs to the peroxiredoxin family. Tpx subfamily.</text>
</comment>
<dbReference type="STRING" id="294935.ATN88_02685"/>
<comment type="function">
    <text evidence="6">Thiol-specific peroxidase that catalyzes the reduction of hydrogen peroxide and organic hydroperoxides to water and alcohols, respectively. Plays a role in cell protection against oxidative stress by detoxifying peroxides.</text>
</comment>
<dbReference type="NCBIfam" id="NF001808">
    <property type="entry name" value="PRK00522.1"/>
    <property type="match status" value="1"/>
</dbReference>
<dbReference type="Gene3D" id="3.40.30.10">
    <property type="entry name" value="Glutaredoxin"/>
    <property type="match status" value="1"/>
</dbReference>
<evidence type="ECO:0000256" key="1">
    <source>
        <dbReference type="ARBA" id="ARBA00022559"/>
    </source>
</evidence>
<keyword evidence="5 6" id="KW-0676">Redox-active center</keyword>
<feature type="disulfide bond" description="Redox-active" evidence="6">
    <location>
        <begin position="60"/>
        <end position="94"/>
    </location>
</feature>
<evidence type="ECO:0000256" key="5">
    <source>
        <dbReference type="ARBA" id="ARBA00023284"/>
    </source>
</evidence>
<dbReference type="Proteomes" id="UP000070529">
    <property type="component" value="Unassembled WGS sequence"/>
</dbReference>
<proteinExistence type="inferred from homology"/>
<protein>
    <recommendedName>
        <fullName evidence="6">Thiol peroxidase</fullName>
        <shortName evidence="6">Tpx</shortName>
        <ecNumber evidence="6">1.11.1.24</ecNumber>
    </recommendedName>
    <alternativeName>
        <fullName evidence="6">Peroxiredoxin tpx</fullName>
        <shortName evidence="6">Prx</shortName>
    </alternativeName>
    <alternativeName>
        <fullName evidence="6">Thioredoxin peroxidase</fullName>
    </alternativeName>
    <alternativeName>
        <fullName evidence="6">Thioredoxin-dependent peroxiredoxin</fullName>
    </alternativeName>
</protein>
<dbReference type="HAMAP" id="MF_00269">
    <property type="entry name" value="Tpx"/>
    <property type="match status" value="1"/>
</dbReference>
<evidence type="ECO:0000256" key="3">
    <source>
        <dbReference type="ARBA" id="ARBA00023002"/>
    </source>
</evidence>
<feature type="domain" description="Thioredoxin" evidence="7">
    <location>
        <begin position="18"/>
        <end position="165"/>
    </location>
</feature>
<keyword evidence="9" id="KW-1185">Reference proteome</keyword>
<dbReference type="CDD" id="cd03014">
    <property type="entry name" value="PRX_Atyp2cys"/>
    <property type="match status" value="1"/>
</dbReference>
<dbReference type="InterPro" id="IPR013766">
    <property type="entry name" value="Thioredoxin_domain"/>
</dbReference>
<evidence type="ECO:0000256" key="2">
    <source>
        <dbReference type="ARBA" id="ARBA00022862"/>
    </source>
</evidence>
<dbReference type="AlphaFoldDB" id="A0A135I816"/>
<dbReference type="InterPro" id="IPR013740">
    <property type="entry name" value="Redoxin"/>
</dbReference>
<dbReference type="RefSeq" id="WP_067416935.1">
    <property type="nucleotide sequence ID" value="NZ_LNTY01000034.1"/>
</dbReference>
<gene>
    <name evidence="6" type="primary">tpx</name>
    <name evidence="8" type="ORF">ATN88_02685</name>
</gene>
<dbReference type="InterPro" id="IPR002065">
    <property type="entry name" value="TPX"/>
</dbReference>
<comment type="miscellaneous">
    <text evidence="6">The active site is a conserved redox-active cysteine residue, the peroxidatic cysteine (C(P)), which makes the nucleophilic attack on the peroxide substrate. The peroxide oxidizes the C(P)-SH to cysteine sulfenic acid (C(P)-SOH), which then reacts with another cysteine residue, the resolving cysteine (C(R)), to form a disulfide bridge. The disulfide is subsequently reduced by an appropriate electron donor to complete the catalytic cycle. In this atypical 2-Cys peroxiredoxin, C(R) is present in the same subunit to form an intramolecular disulfide. The disulfide is subsequently reduced by thioredoxin.</text>
</comment>
<comment type="subunit">
    <text evidence="6">Homodimer.</text>
</comment>
<evidence type="ECO:0000313" key="8">
    <source>
        <dbReference type="EMBL" id="KXF81601.1"/>
    </source>
</evidence>
<keyword evidence="3 6" id="KW-0560">Oxidoreductase</keyword>
<keyword evidence="4 6" id="KW-1015">Disulfide bond</keyword>
<keyword evidence="1 6" id="KW-0575">Peroxidase</keyword>
<dbReference type="Pfam" id="PF08534">
    <property type="entry name" value="Redoxin"/>
    <property type="match status" value="1"/>
</dbReference>
<dbReference type="PROSITE" id="PS51352">
    <property type="entry name" value="THIOREDOXIN_2"/>
    <property type="match status" value="1"/>
</dbReference>
<accession>A0A135I816</accession>
<dbReference type="PROSITE" id="PS01265">
    <property type="entry name" value="TPX"/>
    <property type="match status" value="1"/>
</dbReference>
<evidence type="ECO:0000256" key="6">
    <source>
        <dbReference type="HAMAP-Rule" id="MF_00269"/>
    </source>
</evidence>
<dbReference type="InterPro" id="IPR018219">
    <property type="entry name" value="Tpx_CS"/>
</dbReference>
<dbReference type="OrthoDB" id="9781543at2"/>
<evidence type="ECO:0000313" key="9">
    <source>
        <dbReference type="Proteomes" id="UP000070529"/>
    </source>
</evidence>